<feature type="domain" description="HTH arsR-type" evidence="4">
    <location>
        <begin position="1"/>
        <end position="97"/>
    </location>
</feature>
<dbReference type="PRINTS" id="PR00778">
    <property type="entry name" value="HTHARSR"/>
</dbReference>
<reference evidence="5 6" key="1">
    <citation type="submission" date="2015-08" db="EMBL/GenBank/DDBJ databases">
        <authorList>
            <person name="Babu N.S."/>
            <person name="Beckwith C.J."/>
            <person name="Beseler K.G."/>
            <person name="Brison A."/>
            <person name="Carone J.V."/>
            <person name="Caskin T.P."/>
            <person name="Diamond M."/>
            <person name="Durham M.E."/>
            <person name="Foxe J.M."/>
            <person name="Go M."/>
            <person name="Henderson B.A."/>
            <person name="Jones I.B."/>
            <person name="McGettigan J.A."/>
            <person name="Micheletti S.J."/>
            <person name="Nasrallah M.E."/>
            <person name="Ortiz D."/>
            <person name="Piller C.R."/>
            <person name="Privatt S.R."/>
            <person name="Schneider S.L."/>
            <person name="Sharp S."/>
            <person name="Smith T.C."/>
            <person name="Stanton J.D."/>
            <person name="Ullery H.E."/>
            <person name="Wilson R.J."/>
            <person name="Serrano M.G."/>
            <person name="Buck G."/>
            <person name="Lee V."/>
            <person name="Wang Y."/>
            <person name="Carvalho R."/>
            <person name="Voegtly L."/>
            <person name="Shi R."/>
            <person name="Duckworth R."/>
            <person name="Johnson A."/>
            <person name="Loviza R."/>
            <person name="Walstead R."/>
            <person name="Shah Z."/>
            <person name="Kiflezghi M."/>
            <person name="Wade K."/>
            <person name="Ball S.L."/>
            <person name="Bradley K.W."/>
            <person name="Asai D.J."/>
            <person name="Bowman C.A."/>
            <person name="Russell D.A."/>
            <person name="Pope W.H."/>
            <person name="Jacobs-Sera D."/>
            <person name="Hendrix R.W."/>
            <person name="Hatfull G.F."/>
        </authorList>
    </citation>
    <scope>NUCLEOTIDE SEQUENCE [LARGE SCALE GENOMIC DNA]</scope>
    <source>
        <strain evidence="5 6">DSM 27648</strain>
    </source>
</reference>
<evidence type="ECO:0000259" key="4">
    <source>
        <dbReference type="PROSITE" id="PS50987"/>
    </source>
</evidence>
<dbReference type="KEGG" id="llu:AKJ09_02910"/>
<dbReference type="OrthoDB" id="5297460at2"/>
<dbReference type="InterPro" id="IPR036390">
    <property type="entry name" value="WH_DNA-bd_sf"/>
</dbReference>
<dbReference type="PROSITE" id="PS50987">
    <property type="entry name" value="HTH_ARSR_2"/>
    <property type="match status" value="1"/>
</dbReference>
<dbReference type="AlphaFoldDB" id="A0A0K1PSB4"/>
<evidence type="ECO:0000256" key="2">
    <source>
        <dbReference type="ARBA" id="ARBA00023125"/>
    </source>
</evidence>
<dbReference type="GO" id="GO:0003677">
    <property type="term" value="F:DNA binding"/>
    <property type="evidence" value="ECO:0007669"/>
    <property type="project" value="UniProtKB-KW"/>
</dbReference>
<keyword evidence="3" id="KW-0804">Transcription</keyword>
<dbReference type="SUPFAM" id="SSF46785">
    <property type="entry name" value="Winged helix' DNA-binding domain"/>
    <property type="match status" value="1"/>
</dbReference>
<evidence type="ECO:0000313" key="5">
    <source>
        <dbReference type="EMBL" id="AKU96246.1"/>
    </source>
</evidence>
<dbReference type="CDD" id="cd00090">
    <property type="entry name" value="HTH_ARSR"/>
    <property type="match status" value="1"/>
</dbReference>
<keyword evidence="2" id="KW-0238">DNA-binding</keyword>
<dbReference type="Pfam" id="PF12840">
    <property type="entry name" value="HTH_20"/>
    <property type="match status" value="1"/>
</dbReference>
<accession>A0A0K1PSB4</accession>
<keyword evidence="6" id="KW-1185">Reference proteome</keyword>
<dbReference type="SMART" id="SM00418">
    <property type="entry name" value="HTH_ARSR"/>
    <property type="match status" value="1"/>
</dbReference>
<dbReference type="GO" id="GO:0003700">
    <property type="term" value="F:DNA-binding transcription factor activity"/>
    <property type="evidence" value="ECO:0007669"/>
    <property type="project" value="InterPro"/>
</dbReference>
<dbReference type="InterPro" id="IPR011991">
    <property type="entry name" value="ArsR-like_HTH"/>
</dbReference>
<dbReference type="InterPro" id="IPR036388">
    <property type="entry name" value="WH-like_DNA-bd_sf"/>
</dbReference>
<dbReference type="PANTHER" id="PTHR43132">
    <property type="entry name" value="ARSENICAL RESISTANCE OPERON REPRESSOR ARSR-RELATED"/>
    <property type="match status" value="1"/>
</dbReference>
<keyword evidence="1" id="KW-0805">Transcription regulation</keyword>
<dbReference type="NCBIfam" id="NF033788">
    <property type="entry name" value="HTH_metalloreg"/>
    <property type="match status" value="1"/>
</dbReference>
<sequence>MTRKLELHAEQLGALGHPVRLGILRHVVQAGEEGAAAGEIQNKLDVPASTLSHHIDRLVRTGLVEARREGTYIFYSAVFPALRALTDYLWEDCCKSGKNGCC</sequence>
<gene>
    <name evidence="5" type="ORF">AKJ09_02910</name>
</gene>
<name>A0A0K1PSB4_9BACT</name>
<dbReference type="Proteomes" id="UP000064967">
    <property type="component" value="Chromosome"/>
</dbReference>
<proteinExistence type="predicted"/>
<dbReference type="RefSeq" id="WP_146647562.1">
    <property type="nucleotide sequence ID" value="NZ_CP012333.1"/>
</dbReference>
<protein>
    <submittedName>
        <fullName evidence="5">Arsenical resistance operon repressor</fullName>
    </submittedName>
</protein>
<organism evidence="5 6">
    <name type="scientific">Labilithrix luteola</name>
    <dbReference type="NCBI Taxonomy" id="1391654"/>
    <lineage>
        <taxon>Bacteria</taxon>
        <taxon>Pseudomonadati</taxon>
        <taxon>Myxococcota</taxon>
        <taxon>Polyangia</taxon>
        <taxon>Polyangiales</taxon>
        <taxon>Labilitrichaceae</taxon>
        <taxon>Labilithrix</taxon>
    </lineage>
</organism>
<dbReference type="EMBL" id="CP012333">
    <property type="protein sequence ID" value="AKU96246.1"/>
    <property type="molecule type" value="Genomic_DNA"/>
</dbReference>
<dbReference type="Gene3D" id="1.10.10.10">
    <property type="entry name" value="Winged helix-like DNA-binding domain superfamily/Winged helix DNA-binding domain"/>
    <property type="match status" value="1"/>
</dbReference>
<evidence type="ECO:0000256" key="3">
    <source>
        <dbReference type="ARBA" id="ARBA00023163"/>
    </source>
</evidence>
<dbReference type="InterPro" id="IPR051011">
    <property type="entry name" value="Metal_resp_trans_reg"/>
</dbReference>
<evidence type="ECO:0000313" key="6">
    <source>
        <dbReference type="Proteomes" id="UP000064967"/>
    </source>
</evidence>
<dbReference type="PANTHER" id="PTHR43132:SF2">
    <property type="entry name" value="ARSENICAL RESISTANCE OPERON REPRESSOR ARSR-RELATED"/>
    <property type="match status" value="1"/>
</dbReference>
<dbReference type="InterPro" id="IPR001845">
    <property type="entry name" value="HTH_ArsR_DNA-bd_dom"/>
</dbReference>
<dbReference type="STRING" id="1391654.AKJ09_02910"/>
<evidence type="ECO:0000256" key="1">
    <source>
        <dbReference type="ARBA" id="ARBA00023015"/>
    </source>
</evidence>